<dbReference type="InterPro" id="IPR058548">
    <property type="entry name" value="MlaB-like_STAS"/>
</dbReference>
<evidence type="ECO:0000259" key="1">
    <source>
        <dbReference type="PROSITE" id="PS50801"/>
    </source>
</evidence>
<dbReference type="CDD" id="cd07043">
    <property type="entry name" value="STAS_anti-anti-sigma_factors"/>
    <property type="match status" value="1"/>
</dbReference>
<dbReference type="OrthoDB" id="3697150at2"/>
<keyword evidence="3" id="KW-1185">Reference proteome</keyword>
<dbReference type="InterPro" id="IPR036513">
    <property type="entry name" value="STAS_dom_sf"/>
</dbReference>
<reference evidence="2" key="1">
    <citation type="submission" date="2019-09" db="EMBL/GenBank/DDBJ databases">
        <authorList>
            <person name="Teo W.F.A."/>
            <person name="Duangmal K."/>
        </authorList>
    </citation>
    <scope>NUCLEOTIDE SEQUENCE [LARGE SCALE GENOMIC DNA]</scope>
    <source>
        <strain evidence="2">K81G1</strain>
    </source>
</reference>
<accession>A0A5N0UZW2</accession>
<dbReference type="SUPFAM" id="SSF52091">
    <property type="entry name" value="SpoIIaa-like"/>
    <property type="match status" value="1"/>
</dbReference>
<dbReference type="Proteomes" id="UP000319769">
    <property type="component" value="Unassembled WGS sequence"/>
</dbReference>
<sequence length="102" mass="10539">MTAGRYTLHVRHGLPATVTAEGEVDATNASEFAAALDGIPGSVVLDLGGLRYLDSAGFAALDNLLAHRKMTVVLPPGSRLRKAAALMGLPHHDDVPSAAAQL</sequence>
<evidence type="ECO:0000313" key="3">
    <source>
        <dbReference type="Proteomes" id="UP000319769"/>
    </source>
</evidence>
<dbReference type="AlphaFoldDB" id="A0A5N0UZW2"/>
<proteinExistence type="predicted"/>
<dbReference type="PROSITE" id="PS50801">
    <property type="entry name" value="STAS"/>
    <property type="match status" value="1"/>
</dbReference>
<dbReference type="EMBL" id="VMNW02000033">
    <property type="protein sequence ID" value="KAA9158760.1"/>
    <property type="molecule type" value="Genomic_DNA"/>
</dbReference>
<evidence type="ECO:0000313" key="2">
    <source>
        <dbReference type="EMBL" id="KAA9158760.1"/>
    </source>
</evidence>
<name>A0A5N0UZW2_9PSEU</name>
<gene>
    <name evidence="2" type="ORF">FPZ12_022140</name>
</gene>
<comment type="caution">
    <text evidence="2">The sequence shown here is derived from an EMBL/GenBank/DDBJ whole genome shotgun (WGS) entry which is preliminary data.</text>
</comment>
<dbReference type="InterPro" id="IPR002645">
    <property type="entry name" value="STAS_dom"/>
</dbReference>
<dbReference type="RefSeq" id="WP_144752213.1">
    <property type="nucleotide sequence ID" value="NZ_VMNW02000033.1"/>
</dbReference>
<dbReference type="Gene3D" id="3.30.750.24">
    <property type="entry name" value="STAS domain"/>
    <property type="match status" value="1"/>
</dbReference>
<dbReference type="Pfam" id="PF13466">
    <property type="entry name" value="STAS_2"/>
    <property type="match status" value="1"/>
</dbReference>
<protein>
    <submittedName>
        <fullName evidence="2">STAS domain-containing protein</fullName>
    </submittedName>
</protein>
<organism evidence="2 3">
    <name type="scientific">Amycolatopsis acidicola</name>
    <dbReference type="NCBI Taxonomy" id="2596893"/>
    <lineage>
        <taxon>Bacteria</taxon>
        <taxon>Bacillati</taxon>
        <taxon>Actinomycetota</taxon>
        <taxon>Actinomycetes</taxon>
        <taxon>Pseudonocardiales</taxon>
        <taxon>Pseudonocardiaceae</taxon>
        <taxon>Amycolatopsis</taxon>
    </lineage>
</organism>
<feature type="domain" description="STAS" evidence="1">
    <location>
        <begin position="43"/>
        <end position="102"/>
    </location>
</feature>